<reference evidence="2 3" key="1">
    <citation type="journal article" date="2023" name="Microb. Genom.">
        <title>Mesoterricola silvestris gen. nov., sp. nov., Mesoterricola sediminis sp. nov., Geothrix oryzae sp. nov., Geothrix edaphica sp. nov., Geothrix rubra sp. nov., and Geothrix limicola sp. nov., six novel members of Acidobacteriota isolated from soils.</title>
        <authorList>
            <person name="Weisberg A.J."/>
            <person name="Pearce E."/>
            <person name="Kramer C.G."/>
            <person name="Chang J.H."/>
            <person name="Clarke C.R."/>
        </authorList>
    </citation>
    <scope>NUCLEOTIDE SEQUENCE [LARGE SCALE GENOMIC DNA]</scope>
    <source>
        <strain evidence="2 3">ID09-01A</strain>
    </source>
</reference>
<comment type="caution">
    <text evidence="2">The sequence shown here is derived from an EMBL/GenBank/DDBJ whole genome shotgun (WGS) entry which is preliminary data.</text>
</comment>
<gene>
    <name evidence="2" type="ORF">PV662_48205</name>
</gene>
<feature type="compositionally biased region" description="Polar residues" evidence="1">
    <location>
        <begin position="1"/>
        <end position="12"/>
    </location>
</feature>
<dbReference type="Proteomes" id="UP001271274">
    <property type="component" value="Unassembled WGS sequence"/>
</dbReference>
<protein>
    <submittedName>
        <fullName evidence="2">Uncharacterized protein</fullName>
    </submittedName>
</protein>
<evidence type="ECO:0000313" key="2">
    <source>
        <dbReference type="EMBL" id="MDX3707321.1"/>
    </source>
</evidence>
<accession>A0ABU4NX18</accession>
<proteinExistence type="predicted"/>
<dbReference type="EMBL" id="JARAYU010000051">
    <property type="protein sequence ID" value="MDX3707321.1"/>
    <property type="molecule type" value="Genomic_DNA"/>
</dbReference>
<feature type="region of interest" description="Disordered" evidence="1">
    <location>
        <begin position="1"/>
        <end position="23"/>
    </location>
</feature>
<sequence length="58" mass="6145">MAKTNRTLSSSDTARHQGHGTPAAVSWPRLATTALFAGAVRHAGSLLAGLVVAWWHHD</sequence>
<dbReference type="RefSeq" id="WP_319057365.1">
    <property type="nucleotide sequence ID" value="NZ_JARAUR010000438.1"/>
</dbReference>
<evidence type="ECO:0000313" key="3">
    <source>
        <dbReference type="Proteomes" id="UP001271274"/>
    </source>
</evidence>
<name>A0ABU4NX18_9ACTN</name>
<organism evidence="2 3">
    <name type="scientific">Streptomyces europaeiscabiei</name>
    <dbReference type="NCBI Taxonomy" id="146819"/>
    <lineage>
        <taxon>Bacteria</taxon>
        <taxon>Bacillati</taxon>
        <taxon>Actinomycetota</taxon>
        <taxon>Actinomycetes</taxon>
        <taxon>Kitasatosporales</taxon>
        <taxon>Streptomycetaceae</taxon>
        <taxon>Streptomyces</taxon>
    </lineage>
</organism>
<evidence type="ECO:0000256" key="1">
    <source>
        <dbReference type="SAM" id="MobiDB-lite"/>
    </source>
</evidence>
<keyword evidence="3" id="KW-1185">Reference proteome</keyword>